<dbReference type="InterPro" id="IPR018101">
    <property type="entry name" value="Transl_elong_Ts_CS"/>
</dbReference>
<dbReference type="Gene3D" id="1.10.8.10">
    <property type="entry name" value="DNA helicase RuvA subunit, C-terminal domain"/>
    <property type="match status" value="1"/>
</dbReference>
<dbReference type="Pfam" id="PF25025">
    <property type="entry name" value="EF-Ts_N"/>
    <property type="match status" value="1"/>
</dbReference>
<dbReference type="NCBIfam" id="TIGR00116">
    <property type="entry name" value="tsf"/>
    <property type="match status" value="2"/>
</dbReference>
<feature type="domain" description="Translation elongation factor EFTs/EF1B dimerisation" evidence="10">
    <location>
        <begin position="58"/>
        <end position="199"/>
    </location>
</feature>
<dbReference type="RefSeq" id="WP_124971191.1">
    <property type="nucleotide sequence ID" value="NZ_BDQK01000013.1"/>
</dbReference>
<dbReference type="Pfam" id="PF00889">
    <property type="entry name" value="EF_TS"/>
    <property type="match status" value="1"/>
</dbReference>
<dbReference type="Proteomes" id="UP000287247">
    <property type="component" value="Unassembled WGS sequence"/>
</dbReference>
<dbReference type="OrthoDB" id="9808348at2"/>
<comment type="subcellular location">
    <subcellularLocation>
        <location evidence="6 8">Cytoplasm</location>
    </subcellularLocation>
</comment>
<dbReference type="HAMAP" id="MF_00050">
    <property type="entry name" value="EF_Ts"/>
    <property type="match status" value="1"/>
</dbReference>
<feature type="region of interest" description="Disordered" evidence="9">
    <location>
        <begin position="242"/>
        <end position="265"/>
    </location>
</feature>
<accession>A0A401IJ80</accession>
<comment type="caution">
    <text evidence="11">The sequence shown here is derived from an EMBL/GenBank/DDBJ whole genome shotgun (WGS) entry which is preliminary data.</text>
</comment>
<evidence type="ECO:0000256" key="9">
    <source>
        <dbReference type="SAM" id="MobiDB-lite"/>
    </source>
</evidence>
<protein>
    <recommendedName>
        <fullName evidence="2 6">Elongation factor Ts</fullName>
        <shortName evidence="6">EF-Ts</shortName>
    </recommendedName>
</protein>
<evidence type="ECO:0000256" key="2">
    <source>
        <dbReference type="ARBA" id="ARBA00016956"/>
    </source>
</evidence>
<keyword evidence="12" id="KW-1185">Reference proteome</keyword>
<comment type="function">
    <text evidence="5 6 7">Associates with the EF-Tu.GDP complex and induces the exchange of GDP to GTP. It remains bound to the aminoacyl-tRNA.EF-Tu.GTP complex up to the GTP hydrolysis stage on the ribosome.</text>
</comment>
<evidence type="ECO:0000256" key="8">
    <source>
        <dbReference type="RuleBase" id="RU000643"/>
    </source>
</evidence>
<dbReference type="SUPFAM" id="SSF46934">
    <property type="entry name" value="UBA-like"/>
    <property type="match status" value="1"/>
</dbReference>
<dbReference type="InterPro" id="IPR009060">
    <property type="entry name" value="UBA-like_sf"/>
</dbReference>
<evidence type="ECO:0000256" key="6">
    <source>
        <dbReference type="HAMAP-Rule" id="MF_00050"/>
    </source>
</evidence>
<dbReference type="InterPro" id="IPR014039">
    <property type="entry name" value="Transl_elong_EFTs/EF1B_dimer"/>
</dbReference>
<evidence type="ECO:0000256" key="1">
    <source>
        <dbReference type="ARBA" id="ARBA00005532"/>
    </source>
</evidence>
<dbReference type="PANTHER" id="PTHR11741">
    <property type="entry name" value="ELONGATION FACTOR TS"/>
    <property type="match status" value="1"/>
</dbReference>
<keyword evidence="3 6" id="KW-0251">Elongation factor</keyword>
<dbReference type="FunFam" id="1.10.286.20:FF:000001">
    <property type="entry name" value="Elongation factor Ts"/>
    <property type="match status" value="1"/>
</dbReference>
<keyword evidence="6" id="KW-0963">Cytoplasm</keyword>
<evidence type="ECO:0000256" key="5">
    <source>
        <dbReference type="ARBA" id="ARBA00025453"/>
    </source>
</evidence>
<dbReference type="GO" id="GO:0005737">
    <property type="term" value="C:cytoplasm"/>
    <property type="evidence" value="ECO:0007669"/>
    <property type="project" value="UniProtKB-SubCell"/>
</dbReference>
<dbReference type="PROSITE" id="PS01127">
    <property type="entry name" value="EF_TS_2"/>
    <property type="match status" value="1"/>
</dbReference>
<dbReference type="PANTHER" id="PTHR11741:SF10">
    <property type="entry name" value="POLYPROTEIN OF EF-TS, CHLOROPLASTIC"/>
    <property type="match status" value="1"/>
</dbReference>
<feature type="region of interest" description="Involved in Mg(2+) ion dislocation from EF-Tu" evidence="6">
    <location>
        <begin position="82"/>
        <end position="85"/>
    </location>
</feature>
<dbReference type="InterPro" id="IPR036402">
    <property type="entry name" value="EF-Ts_dimer_sf"/>
</dbReference>
<comment type="similarity">
    <text evidence="1 6 7">Belongs to the EF-Ts family.</text>
</comment>
<sequence length="265" mass="29471">MAEISAKLVKELREKTGAGMMDCKKALQENQGDMIKATEWLRQKGITSAEKKSGRQTAEGLVDSYIHTGGRIGVLVEVNCETDFVARRDEFKELVRNVAMQVAACPNVEYVTGTEIPEAIVAKEKEIEMGREDLASKPENIREKIVQGRIEKRIKELCLMDQPFIRDQSVTIEELVKQTIAQLGENIQIRRFTRFVLGEGIAKEETNFADEVAAQTAPTIQSPEPAVEEIVEAVAPEVEEIPETVAAEPVKKAETPPPKKGKKKK</sequence>
<evidence type="ECO:0000256" key="3">
    <source>
        <dbReference type="ARBA" id="ARBA00022768"/>
    </source>
</evidence>
<dbReference type="InterPro" id="IPR001816">
    <property type="entry name" value="Transl_elong_EFTs/EF1B"/>
</dbReference>
<keyword evidence="4 6" id="KW-0648">Protein biosynthesis</keyword>
<gene>
    <name evidence="6" type="primary">tsf</name>
    <name evidence="11" type="ORF">AsFPU1_2573</name>
</gene>
<dbReference type="EMBL" id="BDQK01000013">
    <property type="protein sequence ID" value="GBF81161.1"/>
    <property type="molecule type" value="Genomic_DNA"/>
</dbReference>
<dbReference type="FunFam" id="1.10.8.10:FF:000001">
    <property type="entry name" value="Elongation factor Ts"/>
    <property type="match status" value="1"/>
</dbReference>
<dbReference type="AlphaFoldDB" id="A0A401IJ80"/>
<dbReference type="GO" id="GO:0003746">
    <property type="term" value="F:translation elongation factor activity"/>
    <property type="evidence" value="ECO:0007669"/>
    <property type="project" value="UniProtKB-UniRule"/>
</dbReference>
<evidence type="ECO:0000313" key="11">
    <source>
        <dbReference type="EMBL" id="GBF81161.1"/>
    </source>
</evidence>
<dbReference type="SUPFAM" id="SSF54713">
    <property type="entry name" value="Elongation factor Ts (EF-Ts), dimerisation domain"/>
    <property type="match status" value="1"/>
</dbReference>
<proteinExistence type="inferred from homology"/>
<dbReference type="Gene3D" id="3.30.479.20">
    <property type="entry name" value="Elongation factor Ts, dimerisation domain"/>
    <property type="match status" value="1"/>
</dbReference>
<reference evidence="12" key="1">
    <citation type="submission" date="2017-05" db="EMBL/GenBank/DDBJ databases">
        <title>Physiological properties and genetic analysis related to exopolysaccharide production of fresh-water unicellular cyanobacterium Aphanothece sacrum, Suizenji Nori, that has been cultured as a food source in Japan.</title>
        <authorList>
            <person name="Kanesaki Y."/>
            <person name="Yoshikawa S."/>
            <person name="Ohki K."/>
        </authorList>
    </citation>
    <scope>NUCLEOTIDE SEQUENCE [LARGE SCALE GENOMIC DNA]</scope>
    <source>
        <strain evidence="12">FPU1</strain>
    </source>
</reference>
<evidence type="ECO:0000259" key="10">
    <source>
        <dbReference type="Pfam" id="PF00889"/>
    </source>
</evidence>
<dbReference type="Gene3D" id="1.10.286.20">
    <property type="match status" value="1"/>
</dbReference>
<evidence type="ECO:0000313" key="12">
    <source>
        <dbReference type="Proteomes" id="UP000287247"/>
    </source>
</evidence>
<name>A0A401IJ80_APHSA</name>
<dbReference type="CDD" id="cd14275">
    <property type="entry name" value="UBA_EF-Ts"/>
    <property type="match status" value="1"/>
</dbReference>
<organism evidence="11 12">
    <name type="scientific">Aphanothece sacrum FPU1</name>
    <dbReference type="NCBI Taxonomy" id="1920663"/>
    <lineage>
        <taxon>Bacteria</taxon>
        <taxon>Bacillati</taxon>
        <taxon>Cyanobacteriota</taxon>
        <taxon>Cyanophyceae</taxon>
        <taxon>Oscillatoriophycideae</taxon>
        <taxon>Chroococcales</taxon>
        <taxon>Aphanothecaceae</taxon>
        <taxon>Aphanothece</taxon>
    </lineage>
</organism>
<evidence type="ECO:0000256" key="4">
    <source>
        <dbReference type="ARBA" id="ARBA00022917"/>
    </source>
</evidence>
<dbReference type="PROSITE" id="PS01126">
    <property type="entry name" value="EF_TS_1"/>
    <property type="match status" value="1"/>
</dbReference>
<evidence type="ECO:0000256" key="7">
    <source>
        <dbReference type="RuleBase" id="RU000642"/>
    </source>
</evidence>